<keyword evidence="3" id="KW-1185">Reference proteome</keyword>
<gene>
    <name evidence="2" type="ORF">K432DRAFT_288002</name>
</gene>
<evidence type="ECO:0000313" key="2">
    <source>
        <dbReference type="EMBL" id="OCK84873.1"/>
    </source>
</evidence>
<dbReference type="Proteomes" id="UP000250266">
    <property type="component" value="Unassembled WGS sequence"/>
</dbReference>
<feature type="region of interest" description="Disordered" evidence="1">
    <location>
        <begin position="196"/>
        <end position="218"/>
    </location>
</feature>
<proteinExistence type="predicted"/>
<evidence type="ECO:0000256" key="1">
    <source>
        <dbReference type="SAM" id="MobiDB-lite"/>
    </source>
</evidence>
<dbReference type="AlphaFoldDB" id="A0A8E2JJM4"/>
<dbReference type="OrthoDB" id="332863at2759"/>
<dbReference type="PANTHER" id="PTHR36142">
    <property type="entry name" value="METALLO-HYDROLASE/OXIDOREDUCTASE SUPERFAMILY PROTEIN"/>
    <property type="match status" value="1"/>
</dbReference>
<organism evidence="2 3">
    <name type="scientific">Lepidopterella palustris CBS 459.81</name>
    <dbReference type="NCBI Taxonomy" id="1314670"/>
    <lineage>
        <taxon>Eukaryota</taxon>
        <taxon>Fungi</taxon>
        <taxon>Dikarya</taxon>
        <taxon>Ascomycota</taxon>
        <taxon>Pezizomycotina</taxon>
        <taxon>Dothideomycetes</taxon>
        <taxon>Pleosporomycetidae</taxon>
        <taxon>Mytilinidiales</taxon>
        <taxon>Argynnaceae</taxon>
        <taxon>Lepidopterella</taxon>
    </lineage>
</organism>
<dbReference type="Gene3D" id="3.60.15.10">
    <property type="entry name" value="Ribonuclease Z/Hydroxyacylglutathione hydrolase-like"/>
    <property type="match status" value="1"/>
</dbReference>
<accession>A0A8E2JJM4</accession>
<dbReference type="PANTHER" id="PTHR36142:SF5">
    <property type="entry name" value="METALLO-BETA-LACTAMASE DOMAIN-CONTAINING PROTEIN"/>
    <property type="match status" value="1"/>
</dbReference>
<dbReference type="EMBL" id="KV744828">
    <property type="protein sequence ID" value="OCK84873.1"/>
    <property type="molecule type" value="Genomic_DNA"/>
</dbReference>
<name>A0A8E2JJM4_9PEZI</name>
<sequence length="362" mass="39350">MSLTVKALNGDTTFLLTFTPPIAPLSSPGLFPGSFTILIDPWLSGSAKILSPKFSISEQKASPCISSLKELEQEPDIILISQDKPDHCHEETLRQLPRDCQSTILATPAAARKIRGWQHFDPSHVLALTRYSDGDQNSICRIVLPPFSPTGSPGEVTIAHMPAKRDISGLHHAIGITYRPPCSVLSALPRSYLDLPPTPPASPGSPRTISSTPRTIVPSPYNDREKTLSIIYSPHGVSYDIIRPYASSHLVAEAALPLSLLIHSFDRVENPWYLGGNIAAGSPGGLQIVRNLLAKTWISAHDADKINGGLSVKQIRMRKYGVNEIRKMLGQGHRMPESGPRVSIQTDVISLGPGEEHRIGKT</sequence>
<dbReference type="Pfam" id="PF13483">
    <property type="entry name" value="Lactamase_B_3"/>
    <property type="match status" value="1"/>
</dbReference>
<dbReference type="InterPro" id="IPR036866">
    <property type="entry name" value="RibonucZ/Hydroxyglut_hydro"/>
</dbReference>
<protein>
    <submittedName>
        <fullName evidence="2">Uncharacterized protein</fullName>
    </submittedName>
</protein>
<reference evidence="2 3" key="1">
    <citation type="journal article" date="2016" name="Nat. Commun.">
        <title>Ectomycorrhizal ecology is imprinted in the genome of the dominant symbiotic fungus Cenococcum geophilum.</title>
        <authorList>
            <consortium name="DOE Joint Genome Institute"/>
            <person name="Peter M."/>
            <person name="Kohler A."/>
            <person name="Ohm R.A."/>
            <person name="Kuo A."/>
            <person name="Krutzmann J."/>
            <person name="Morin E."/>
            <person name="Arend M."/>
            <person name="Barry K.W."/>
            <person name="Binder M."/>
            <person name="Choi C."/>
            <person name="Clum A."/>
            <person name="Copeland A."/>
            <person name="Grisel N."/>
            <person name="Haridas S."/>
            <person name="Kipfer T."/>
            <person name="LaButti K."/>
            <person name="Lindquist E."/>
            <person name="Lipzen A."/>
            <person name="Maire R."/>
            <person name="Meier B."/>
            <person name="Mihaltcheva S."/>
            <person name="Molinier V."/>
            <person name="Murat C."/>
            <person name="Poggeler S."/>
            <person name="Quandt C.A."/>
            <person name="Sperisen C."/>
            <person name="Tritt A."/>
            <person name="Tisserant E."/>
            <person name="Crous P.W."/>
            <person name="Henrissat B."/>
            <person name="Nehls U."/>
            <person name="Egli S."/>
            <person name="Spatafora J.W."/>
            <person name="Grigoriev I.V."/>
            <person name="Martin F.M."/>
        </authorList>
    </citation>
    <scope>NUCLEOTIDE SEQUENCE [LARGE SCALE GENOMIC DNA]</scope>
    <source>
        <strain evidence="2 3">CBS 459.81</strain>
    </source>
</reference>
<evidence type="ECO:0000313" key="3">
    <source>
        <dbReference type="Proteomes" id="UP000250266"/>
    </source>
</evidence>